<dbReference type="GO" id="GO:0006302">
    <property type="term" value="P:double-strand break repair"/>
    <property type="evidence" value="ECO:0007669"/>
    <property type="project" value="InterPro"/>
</dbReference>
<dbReference type="Gene3D" id="3.40.50.300">
    <property type="entry name" value="P-loop containing nucleotide triphosphate hydrolases"/>
    <property type="match status" value="1"/>
</dbReference>
<keyword evidence="1" id="KW-0175">Coiled coil</keyword>
<dbReference type="EMBL" id="QLSV01000014">
    <property type="protein sequence ID" value="RAR46807.1"/>
    <property type="molecule type" value="Genomic_DNA"/>
</dbReference>
<evidence type="ECO:0000259" key="2">
    <source>
        <dbReference type="Pfam" id="PF13476"/>
    </source>
</evidence>
<dbReference type="Proteomes" id="UP000249518">
    <property type="component" value="Unassembled WGS sequence"/>
</dbReference>
<proteinExistence type="predicted"/>
<comment type="caution">
    <text evidence="3">The sequence shown here is derived from an EMBL/GenBank/DDBJ whole genome shotgun (WGS) entry which is preliminary data.</text>
</comment>
<evidence type="ECO:0000256" key="1">
    <source>
        <dbReference type="SAM" id="Coils"/>
    </source>
</evidence>
<accession>A0A328WQX7</accession>
<keyword evidence="4" id="KW-1185">Reference proteome</keyword>
<reference evidence="3 4" key="1">
    <citation type="submission" date="2018-06" db="EMBL/GenBank/DDBJ databases">
        <title>Genomic Encyclopedia of Type Strains, Phase III (KMG-III): the genomes of soil and plant-associated and newly described type strains.</title>
        <authorList>
            <person name="Whitman W."/>
        </authorList>
    </citation>
    <scope>NUCLEOTIDE SEQUENCE [LARGE SCALE GENOMIC DNA]</scope>
    <source>
        <strain evidence="3 4">CGMCC 1.12504</strain>
    </source>
</reference>
<feature type="coiled-coil region" evidence="1">
    <location>
        <begin position="347"/>
        <end position="395"/>
    </location>
</feature>
<feature type="domain" description="Rad50/SbcC-type AAA" evidence="2">
    <location>
        <begin position="19"/>
        <end position="261"/>
    </location>
</feature>
<organism evidence="3 4">
    <name type="scientific">Flavobacterium lacus</name>
    <dbReference type="NCBI Taxonomy" id="1353778"/>
    <lineage>
        <taxon>Bacteria</taxon>
        <taxon>Pseudomonadati</taxon>
        <taxon>Bacteroidota</taxon>
        <taxon>Flavobacteriia</taxon>
        <taxon>Flavobacteriales</taxon>
        <taxon>Flavobacteriaceae</taxon>
        <taxon>Flavobacterium</taxon>
    </lineage>
</organism>
<dbReference type="InterPro" id="IPR027417">
    <property type="entry name" value="P-loop_NTPase"/>
</dbReference>
<dbReference type="GO" id="GO:0016887">
    <property type="term" value="F:ATP hydrolysis activity"/>
    <property type="evidence" value="ECO:0007669"/>
    <property type="project" value="InterPro"/>
</dbReference>
<sequence length="614" mass="70600">MSNSSFIFSELRLTGEGINNASIQFNSGLNIITGPTNTGKSYIFQCINYMLGSTERPKNITQAKRYKHIFLEIQDYQNQYYTLKSDLVGGNFQLYNCKIDKITPDIQSRFLDRKHSSLNQDNISAFLLSLNNIQEKQIRLNAQGKKRNLSYRDVKRFLMVNEERIITQQSPIVSHFTNRTEELNTLKFLITGKDDSQIEMLLTANEITHRKGKIELLSELIRDSENTYQDKTSLDEINISLKSLKETSDSISEKFTKLKNEYLEIENVHSDKLFYIQELQGSFSILDELLKRSHILEQQYRIDTERLKATIEASVLLGNNSTQISKCPLCENEVKHECNEQEILEIIKSCEAEIIKIEKLQKELNQSSKLIREEIEEIEIKILKAELEIEKIKSNLNNGIGKEIQDIIEILREISDRRSYLLGLKDNTEKVLNYKNQKSLIEQSIPKKKDKIDFEKFTTSTATSLCKNIKNVLNQINYHCKSVEYSEFTEDFVFDGEERGLSGKGYRAITFAAFILGLQEHIKSKDYGMGVPVLDSPFVTYRKPKAGDEAISVDLAMDFYRYAAKSVSTQFIIIENEEPPLDIENEVNHIIFTGVVGSGRYGFIPDNLSSMKNS</sequence>
<gene>
    <name evidence="3" type="ORF">B0I10_11423</name>
</gene>
<dbReference type="AlphaFoldDB" id="A0A328WQX7"/>
<dbReference type="RefSeq" id="WP_112086922.1">
    <property type="nucleotide sequence ID" value="NZ_QLSV01000014.1"/>
</dbReference>
<dbReference type="SUPFAM" id="SSF52540">
    <property type="entry name" value="P-loop containing nucleoside triphosphate hydrolases"/>
    <property type="match status" value="1"/>
</dbReference>
<dbReference type="InterPro" id="IPR038729">
    <property type="entry name" value="Rad50/SbcC_AAA"/>
</dbReference>
<dbReference type="Pfam" id="PF13476">
    <property type="entry name" value="AAA_23"/>
    <property type="match status" value="1"/>
</dbReference>
<evidence type="ECO:0000313" key="4">
    <source>
        <dbReference type="Proteomes" id="UP000249518"/>
    </source>
</evidence>
<name>A0A328WQX7_9FLAO</name>
<evidence type="ECO:0000313" key="3">
    <source>
        <dbReference type="EMBL" id="RAR46807.1"/>
    </source>
</evidence>
<dbReference type="OrthoDB" id="103556at2"/>
<protein>
    <recommendedName>
        <fullName evidence="2">Rad50/SbcC-type AAA domain-containing protein</fullName>
    </recommendedName>
</protein>